<keyword evidence="4" id="KW-1185">Reference proteome</keyword>
<dbReference type="AlphaFoldDB" id="A0AAV5D058"/>
<reference evidence="3" key="2">
    <citation type="submission" date="2021-12" db="EMBL/GenBank/DDBJ databases">
        <title>Resequencing data analysis of finger millet.</title>
        <authorList>
            <person name="Hatakeyama M."/>
            <person name="Aluri S."/>
            <person name="Balachadran M.T."/>
            <person name="Sivarajan S.R."/>
            <person name="Poveda L."/>
            <person name="Shimizu-Inatsugi R."/>
            <person name="Schlapbach R."/>
            <person name="Sreeman S.M."/>
            <person name="Shimizu K.K."/>
        </authorList>
    </citation>
    <scope>NUCLEOTIDE SEQUENCE</scope>
</reference>
<gene>
    <name evidence="3" type="primary">ga21877</name>
    <name evidence="3" type="ORF">PR202_ga21877</name>
</gene>
<name>A0AAV5D058_ELECO</name>
<comment type="caution">
    <text evidence="3">The sequence shown here is derived from an EMBL/GenBank/DDBJ whole genome shotgun (WGS) entry which is preliminary data.</text>
</comment>
<feature type="region of interest" description="Disordered" evidence="1">
    <location>
        <begin position="1"/>
        <end position="76"/>
    </location>
</feature>
<feature type="region of interest" description="Disordered" evidence="1">
    <location>
        <begin position="192"/>
        <end position="233"/>
    </location>
</feature>
<dbReference type="PANTHER" id="PTHR47069">
    <property type="match status" value="1"/>
</dbReference>
<proteinExistence type="predicted"/>
<evidence type="ECO:0000313" key="3">
    <source>
        <dbReference type="EMBL" id="GJN04334.1"/>
    </source>
</evidence>
<dbReference type="PANTHER" id="PTHR47069:SF11">
    <property type="entry name" value="OS04G0275550 PROTEIN"/>
    <property type="match status" value="1"/>
</dbReference>
<evidence type="ECO:0000259" key="2">
    <source>
        <dbReference type="Pfam" id="PF12776"/>
    </source>
</evidence>
<dbReference type="EMBL" id="BQKI01000011">
    <property type="protein sequence ID" value="GJN04334.1"/>
    <property type="molecule type" value="Genomic_DNA"/>
</dbReference>
<evidence type="ECO:0000313" key="4">
    <source>
        <dbReference type="Proteomes" id="UP001054889"/>
    </source>
</evidence>
<accession>A0AAV5D058</accession>
<protein>
    <recommendedName>
        <fullName evidence="2">Myb/SANT-like domain-containing protein</fullName>
    </recommendedName>
</protein>
<feature type="domain" description="Myb/SANT-like" evidence="2">
    <location>
        <begin position="86"/>
        <end position="130"/>
    </location>
</feature>
<evidence type="ECO:0000256" key="1">
    <source>
        <dbReference type="SAM" id="MobiDB-lite"/>
    </source>
</evidence>
<dbReference type="Proteomes" id="UP001054889">
    <property type="component" value="Unassembled WGS sequence"/>
</dbReference>
<organism evidence="3 4">
    <name type="scientific">Eleusine coracana subsp. coracana</name>
    <dbReference type="NCBI Taxonomy" id="191504"/>
    <lineage>
        <taxon>Eukaryota</taxon>
        <taxon>Viridiplantae</taxon>
        <taxon>Streptophyta</taxon>
        <taxon>Embryophyta</taxon>
        <taxon>Tracheophyta</taxon>
        <taxon>Spermatophyta</taxon>
        <taxon>Magnoliopsida</taxon>
        <taxon>Liliopsida</taxon>
        <taxon>Poales</taxon>
        <taxon>Poaceae</taxon>
        <taxon>PACMAD clade</taxon>
        <taxon>Chloridoideae</taxon>
        <taxon>Cynodonteae</taxon>
        <taxon>Eleusininae</taxon>
        <taxon>Eleusine</taxon>
    </lineage>
</organism>
<reference evidence="3" key="1">
    <citation type="journal article" date="2018" name="DNA Res.">
        <title>Multiple hybrid de novo genome assembly of finger millet, an orphan allotetraploid crop.</title>
        <authorList>
            <person name="Hatakeyama M."/>
            <person name="Aluri S."/>
            <person name="Balachadran M.T."/>
            <person name="Sivarajan S.R."/>
            <person name="Patrignani A."/>
            <person name="Gruter S."/>
            <person name="Poveda L."/>
            <person name="Shimizu-Inatsugi R."/>
            <person name="Baeten J."/>
            <person name="Francoijs K.J."/>
            <person name="Nataraja K.N."/>
            <person name="Reddy Y.A.N."/>
            <person name="Phadnis S."/>
            <person name="Ravikumar R.L."/>
            <person name="Schlapbach R."/>
            <person name="Sreeman S.M."/>
            <person name="Shimizu K.K."/>
        </authorList>
    </citation>
    <scope>NUCLEOTIDE SEQUENCE</scope>
</reference>
<sequence>MPLRAGVVKAPPLEDHAGMTPPSSRLGRNKRAAASDAEVSICSRGHAKNAYKASRTAGSNMGSQEDESEATGEEDTECEGYAKDYMVQLKNKLDLLKGLYGFWQQLMKDTGLGWNDALGTVEASEDYWEKNTKGHPTWRQLKEGPLEHEKLLHKMFQGFVVDGSTALAPGQGIGDDDGILGGRANDDFVSVGDDGTEQMSPYASPAVSGSFTQRSLSHNHGGKSPSAVTSPMKTTKNPMVRVMKSIHATLEANCAIANRVMLGDHPDEKIAEVLYLIVECGASEESVEHFMATLLFKSAENRSTFKAPKTNKGRLAWLNRHCKKEGLV</sequence>
<dbReference type="Pfam" id="PF12776">
    <property type="entry name" value="Myb_DNA-bind_3"/>
    <property type="match status" value="1"/>
</dbReference>
<feature type="compositionally biased region" description="Acidic residues" evidence="1">
    <location>
        <begin position="64"/>
        <end position="76"/>
    </location>
</feature>
<feature type="compositionally biased region" description="Polar residues" evidence="1">
    <location>
        <begin position="197"/>
        <end position="218"/>
    </location>
</feature>
<dbReference type="InterPro" id="IPR024752">
    <property type="entry name" value="Myb/SANT-like_dom"/>
</dbReference>